<proteinExistence type="predicted"/>
<accession>A0A4V1RW37</accession>
<name>A0A4V1RW37_9BACT</name>
<evidence type="ECO:0000313" key="1">
    <source>
        <dbReference type="EMBL" id="RYC68908.1"/>
    </source>
</evidence>
<organism evidence="1 2">
    <name type="scientific">Spirosoma sordidisoli</name>
    <dbReference type="NCBI Taxonomy" id="2502893"/>
    <lineage>
        <taxon>Bacteria</taxon>
        <taxon>Pseudomonadati</taxon>
        <taxon>Bacteroidota</taxon>
        <taxon>Cytophagia</taxon>
        <taxon>Cytophagales</taxon>
        <taxon>Cytophagaceae</taxon>
        <taxon>Spirosoma</taxon>
    </lineage>
</organism>
<dbReference type="RefSeq" id="WP_129602535.1">
    <property type="nucleotide sequence ID" value="NZ_SBLB01000004.1"/>
</dbReference>
<keyword evidence="2" id="KW-1185">Reference proteome</keyword>
<gene>
    <name evidence="1" type="ORF">EQG79_16000</name>
</gene>
<sequence>MDLSTPSESGNRFFQRFFLATTHAGHAKLPYVANVFTPGVPVDLNRHGIVGILDTGRQVSIARLCGCLKARPEEQGSEIRFQSVLMALTGFISAALMR</sequence>
<dbReference type="EMBL" id="SBLB01000004">
    <property type="protein sequence ID" value="RYC68908.1"/>
    <property type="molecule type" value="Genomic_DNA"/>
</dbReference>
<dbReference type="AlphaFoldDB" id="A0A4V1RW37"/>
<reference evidence="1 2" key="1">
    <citation type="submission" date="2019-01" db="EMBL/GenBank/DDBJ databases">
        <title>Spirosoma flava sp. nov., a propanil-degrading bacterium isolated from herbicide-contaminated soil.</title>
        <authorList>
            <person name="Zhang L."/>
            <person name="Jiang J.-D."/>
        </authorList>
    </citation>
    <scope>NUCLEOTIDE SEQUENCE [LARGE SCALE GENOMIC DNA]</scope>
    <source>
        <strain evidence="1 2">TY50</strain>
    </source>
</reference>
<evidence type="ECO:0000313" key="2">
    <source>
        <dbReference type="Proteomes" id="UP000290407"/>
    </source>
</evidence>
<protein>
    <submittedName>
        <fullName evidence="1">Uncharacterized protein</fullName>
    </submittedName>
</protein>
<comment type="caution">
    <text evidence="1">The sequence shown here is derived from an EMBL/GenBank/DDBJ whole genome shotgun (WGS) entry which is preliminary data.</text>
</comment>
<dbReference type="Proteomes" id="UP000290407">
    <property type="component" value="Unassembled WGS sequence"/>
</dbReference>